<dbReference type="AlphaFoldDB" id="A0A8H6J333"/>
<feature type="domain" description="NAD(P)-binding" evidence="3">
    <location>
        <begin position="7"/>
        <end position="215"/>
    </location>
</feature>
<organism evidence="4 5">
    <name type="scientific">Colletotrichum sojae</name>
    <dbReference type="NCBI Taxonomy" id="2175907"/>
    <lineage>
        <taxon>Eukaryota</taxon>
        <taxon>Fungi</taxon>
        <taxon>Dikarya</taxon>
        <taxon>Ascomycota</taxon>
        <taxon>Pezizomycotina</taxon>
        <taxon>Sordariomycetes</taxon>
        <taxon>Hypocreomycetidae</taxon>
        <taxon>Glomerellales</taxon>
        <taxon>Glomerellaceae</taxon>
        <taxon>Colletotrichum</taxon>
        <taxon>Colletotrichum orchidearum species complex</taxon>
    </lineage>
</organism>
<proteinExistence type="inferred from homology"/>
<evidence type="ECO:0000313" key="4">
    <source>
        <dbReference type="EMBL" id="KAF6805600.1"/>
    </source>
</evidence>
<dbReference type="InterPro" id="IPR036291">
    <property type="entry name" value="NAD(P)-bd_dom_sf"/>
</dbReference>
<evidence type="ECO:0000313" key="5">
    <source>
        <dbReference type="Proteomes" id="UP000652219"/>
    </source>
</evidence>
<gene>
    <name evidence="4" type="ORF">CSOJ01_09399</name>
</gene>
<dbReference type="Proteomes" id="UP000652219">
    <property type="component" value="Unassembled WGS sequence"/>
</dbReference>
<dbReference type="InterPro" id="IPR051606">
    <property type="entry name" value="Polyketide_Oxido-like"/>
</dbReference>
<evidence type="ECO:0000259" key="3">
    <source>
        <dbReference type="Pfam" id="PF13460"/>
    </source>
</evidence>
<protein>
    <submittedName>
        <fullName evidence="4">Putative TrkA-N domain dehydrogenase</fullName>
    </submittedName>
</protein>
<dbReference type="GO" id="GO:0004074">
    <property type="term" value="F:biliverdin reductase [NAD(P)H] activity"/>
    <property type="evidence" value="ECO:0007669"/>
    <property type="project" value="TreeGrafter"/>
</dbReference>
<accession>A0A8H6J333</accession>
<evidence type="ECO:0000256" key="1">
    <source>
        <dbReference type="ARBA" id="ARBA00038376"/>
    </source>
</evidence>
<dbReference type="PANTHER" id="PTHR43355:SF2">
    <property type="entry name" value="FLAVIN REDUCTASE (NADPH)"/>
    <property type="match status" value="1"/>
</dbReference>
<reference evidence="4 5" key="1">
    <citation type="journal article" date="2020" name="Phytopathology">
        <title>Genome Sequence Resources of Colletotrichum truncatum, C. plurivorum, C. musicola, and C. sojae: Four Species Pathogenic to Soybean (Glycine max).</title>
        <authorList>
            <person name="Rogerio F."/>
            <person name="Boufleur T.R."/>
            <person name="Ciampi-Guillardi M."/>
            <person name="Sukno S.A."/>
            <person name="Thon M.R."/>
            <person name="Massola Junior N.S."/>
            <person name="Baroncelli R."/>
        </authorList>
    </citation>
    <scope>NUCLEOTIDE SEQUENCE [LARGE SCALE GENOMIC DNA]</scope>
    <source>
        <strain evidence="4 5">LFN0009</strain>
    </source>
</reference>
<dbReference type="InterPro" id="IPR016040">
    <property type="entry name" value="NAD(P)-bd_dom"/>
</dbReference>
<feature type="region of interest" description="Disordered" evidence="2">
    <location>
        <begin position="40"/>
        <end position="60"/>
    </location>
</feature>
<dbReference type="Gene3D" id="3.40.50.720">
    <property type="entry name" value="NAD(P)-binding Rossmann-like Domain"/>
    <property type="match status" value="1"/>
</dbReference>
<comment type="caution">
    <text evidence="4">The sequence shown here is derived from an EMBL/GenBank/DDBJ whole genome shotgun (WGS) entry which is preliminary data.</text>
</comment>
<evidence type="ECO:0000256" key="2">
    <source>
        <dbReference type="SAM" id="MobiDB-lite"/>
    </source>
</evidence>
<name>A0A8H6J333_9PEZI</name>
<sequence length="226" mass="24314">MHILLLGATGRNGTLLLSHLLSHSHTVTALLRTPTSLPPTPNLTIVPGSPLSGSETKTAFSTPRAPDAVIIALNPRRVSDSPFAALHPDTPEFLMRDSLRNVISTIKASGKATKLVINSMQGSGPSRASLNLPVRLMMDHTNMKHTLADHDAVDSLLRSEEARGINWVLVRPPMLTDGDSLPVKVFPDDGRGASWMPKITRASLTAFMVDAVERPDWDGQGPVVTN</sequence>
<dbReference type="GO" id="GO:0042602">
    <property type="term" value="F:riboflavin reductase (NADPH) activity"/>
    <property type="evidence" value="ECO:0007669"/>
    <property type="project" value="TreeGrafter"/>
</dbReference>
<comment type="similarity">
    <text evidence="1">Belongs to the avfA family.</text>
</comment>
<feature type="compositionally biased region" description="Polar residues" evidence="2">
    <location>
        <begin position="51"/>
        <end position="60"/>
    </location>
</feature>
<dbReference type="SUPFAM" id="SSF51735">
    <property type="entry name" value="NAD(P)-binding Rossmann-fold domains"/>
    <property type="match status" value="1"/>
</dbReference>
<keyword evidence="5" id="KW-1185">Reference proteome</keyword>
<dbReference type="PANTHER" id="PTHR43355">
    <property type="entry name" value="FLAVIN REDUCTASE (NADPH)"/>
    <property type="match status" value="1"/>
</dbReference>
<dbReference type="Pfam" id="PF13460">
    <property type="entry name" value="NAD_binding_10"/>
    <property type="match status" value="1"/>
</dbReference>
<dbReference type="EMBL" id="WIGN01000178">
    <property type="protein sequence ID" value="KAF6805600.1"/>
    <property type="molecule type" value="Genomic_DNA"/>
</dbReference>